<dbReference type="EMBL" id="QNRT01000018">
    <property type="protein sequence ID" value="RBP45617.1"/>
    <property type="molecule type" value="Genomic_DNA"/>
</dbReference>
<accession>A0A395JJV1</accession>
<comment type="caution">
    <text evidence="2">The sequence shown here is derived from an EMBL/GenBank/DDBJ whole genome shotgun (WGS) entry which is preliminary data.</text>
</comment>
<dbReference type="Proteomes" id="UP000253083">
    <property type="component" value="Unassembled WGS sequence"/>
</dbReference>
<evidence type="ECO:0000256" key="1">
    <source>
        <dbReference type="SAM" id="Phobius"/>
    </source>
</evidence>
<proteinExistence type="predicted"/>
<dbReference type="InParanoid" id="A0A395JJV1"/>
<name>A0A395JJV1_9GAMM</name>
<protein>
    <submittedName>
        <fullName evidence="2">Uncharacterized protein</fullName>
    </submittedName>
</protein>
<gene>
    <name evidence="2" type="ORF">DFR28_1186</name>
</gene>
<sequence length="129" mass="13699">MNRIAISVATAVVVVLGVLHSLFGGLLVRLERSVIYSNELVSSGSDSSVAVLIGFVGFLVAFVGALLNKAILKTYFCSLIFLYVMLYLANLDVSLVGSIKLGDYALLISILAAHALGAYHLTSRSKFSS</sequence>
<keyword evidence="1" id="KW-0812">Transmembrane</keyword>
<feature type="transmembrane region" description="Helical" evidence="1">
    <location>
        <begin position="79"/>
        <end position="98"/>
    </location>
</feature>
<keyword evidence="3" id="KW-1185">Reference proteome</keyword>
<dbReference type="AlphaFoldDB" id="A0A395JJV1"/>
<keyword evidence="1" id="KW-0472">Membrane</keyword>
<evidence type="ECO:0000313" key="2">
    <source>
        <dbReference type="EMBL" id="RBP45617.1"/>
    </source>
</evidence>
<feature type="transmembrane region" description="Helical" evidence="1">
    <location>
        <begin position="104"/>
        <end position="122"/>
    </location>
</feature>
<keyword evidence="1" id="KW-1133">Transmembrane helix</keyword>
<dbReference type="RefSeq" id="WP_170132192.1">
    <property type="nucleotide sequence ID" value="NZ_QNRT01000018.1"/>
</dbReference>
<evidence type="ECO:0000313" key="3">
    <source>
        <dbReference type="Proteomes" id="UP000253083"/>
    </source>
</evidence>
<feature type="transmembrane region" description="Helical" evidence="1">
    <location>
        <begin position="48"/>
        <end position="67"/>
    </location>
</feature>
<organism evidence="2 3">
    <name type="scientific">Arenicella xantha</name>
    <dbReference type="NCBI Taxonomy" id="644221"/>
    <lineage>
        <taxon>Bacteria</taxon>
        <taxon>Pseudomonadati</taxon>
        <taxon>Pseudomonadota</taxon>
        <taxon>Gammaproteobacteria</taxon>
        <taxon>Arenicellales</taxon>
        <taxon>Arenicellaceae</taxon>
        <taxon>Arenicella</taxon>
    </lineage>
</organism>
<reference evidence="2 3" key="1">
    <citation type="submission" date="2018-06" db="EMBL/GenBank/DDBJ databases">
        <title>Genomic Encyclopedia of Type Strains, Phase IV (KMG-IV): sequencing the most valuable type-strain genomes for metagenomic binning, comparative biology and taxonomic classification.</title>
        <authorList>
            <person name="Goeker M."/>
        </authorList>
    </citation>
    <scope>NUCLEOTIDE SEQUENCE [LARGE SCALE GENOMIC DNA]</scope>
    <source>
        <strain evidence="2 3">DSM 24032</strain>
    </source>
</reference>